<feature type="domain" description="MannoseP isomerase/GMP-like beta-helix" evidence="2">
    <location>
        <begin position="360"/>
        <end position="411"/>
    </location>
</feature>
<dbReference type="GO" id="GO:0004475">
    <property type="term" value="F:mannose-1-phosphate guanylyltransferase (GTP) activity"/>
    <property type="evidence" value="ECO:0007669"/>
    <property type="project" value="UniProtKB-EC"/>
</dbReference>
<organism evidence="3 4">
    <name type="scientific">Gracilinema caldarium (strain ATCC 51460 / DSM 7334 / H1)</name>
    <name type="common">Treponema caldarium</name>
    <dbReference type="NCBI Taxonomy" id="744872"/>
    <lineage>
        <taxon>Bacteria</taxon>
        <taxon>Pseudomonadati</taxon>
        <taxon>Spirochaetota</taxon>
        <taxon>Spirochaetia</taxon>
        <taxon>Spirochaetales</taxon>
        <taxon>Breznakiellaceae</taxon>
        <taxon>Gracilinema</taxon>
    </lineage>
</organism>
<dbReference type="Proteomes" id="UP000000503">
    <property type="component" value="Chromosome"/>
</dbReference>
<dbReference type="InterPro" id="IPR054566">
    <property type="entry name" value="ManC/GMP-like_b-helix"/>
</dbReference>
<dbReference type="eggNOG" id="COG0836">
    <property type="taxonomic scope" value="Bacteria"/>
</dbReference>
<accession>F8F3V7</accession>
<evidence type="ECO:0000259" key="2">
    <source>
        <dbReference type="Pfam" id="PF22640"/>
    </source>
</evidence>
<gene>
    <name evidence="3" type="ordered locus">Spica_2366</name>
</gene>
<dbReference type="PANTHER" id="PTHR46390:SF1">
    <property type="entry name" value="MANNOSE-1-PHOSPHATE GUANYLYLTRANSFERASE"/>
    <property type="match status" value="1"/>
</dbReference>
<dbReference type="SUPFAM" id="SSF159283">
    <property type="entry name" value="Guanosine diphospho-D-mannose pyrophosphorylase/mannose-6-phosphate isomerase linker domain"/>
    <property type="match status" value="1"/>
</dbReference>
<dbReference type="InterPro" id="IPR005835">
    <property type="entry name" value="NTP_transferase_dom"/>
</dbReference>
<dbReference type="InterPro" id="IPR051161">
    <property type="entry name" value="Mannose-6P_isomerase_type2"/>
</dbReference>
<evidence type="ECO:0000259" key="1">
    <source>
        <dbReference type="Pfam" id="PF00483"/>
    </source>
</evidence>
<evidence type="ECO:0000313" key="4">
    <source>
        <dbReference type="Proteomes" id="UP000000503"/>
    </source>
</evidence>
<reference evidence="4" key="1">
    <citation type="journal article" date="2013" name="Stand. Genomic Sci.">
        <title>Genome sequence of the thermophilic fresh-water bacterium Spirochaeta caldaria type strain (H1(T)), reclassification of Spirochaeta caldaria, Spirochaeta stenostrepta, and Spirochaeta zuelzerae in the genus Treponema as Treponema caldaria comb. nov., Treponema stenostrepta comb. nov., and Treponema zuelzerae comb. nov., and emendation of the genus Treponema.</title>
        <authorList>
            <person name="Abt B."/>
            <person name="Goker M."/>
            <person name="Scheuner C."/>
            <person name="Han C."/>
            <person name="Lu M."/>
            <person name="Misra M."/>
            <person name="Lapidus A."/>
            <person name="Nolan M."/>
            <person name="Lucas S."/>
            <person name="Hammon N."/>
            <person name="Deshpande S."/>
            <person name="Cheng J.F."/>
            <person name="Tapia R."/>
            <person name="Goodwin L.A."/>
            <person name="Pitluck S."/>
            <person name="Liolios K."/>
            <person name="Pagani I."/>
            <person name="Ivanova N."/>
            <person name="Mavromatis K."/>
            <person name="Mikhailova N."/>
            <person name="Huntemann M."/>
            <person name="Pati A."/>
            <person name="Chen A."/>
            <person name="Palaniappan K."/>
            <person name="Land M."/>
            <person name="Hauser L."/>
            <person name="Jeffries C.D."/>
            <person name="Rohde M."/>
            <person name="Spring S."/>
            <person name="Gronow S."/>
            <person name="Detter J.C."/>
            <person name="Bristow J."/>
            <person name="Eisen J.A."/>
            <person name="Markowitz V."/>
            <person name="Hugenholtz P."/>
            <person name="Kyrpides N.C."/>
            <person name="Woyke T."/>
            <person name="Klenk H.P."/>
        </authorList>
    </citation>
    <scope>NUCLEOTIDE SEQUENCE</scope>
    <source>
        <strain evidence="4">ATCC 51460 / DSM 7334 / H1</strain>
    </source>
</reference>
<keyword evidence="4" id="KW-1185">Reference proteome</keyword>
<sequence length="422" mass="45513">MAYNRVMFHDCIIMAGGSGTRLWPASNSYCPKQFLNIPGGGTFFQAALERAFAVTEADGKVLIVTGNSHVPHVMKACESLPETQKQRVVVIPEPAGRNTAPAIACAAVYITRTSSKQTSLQPPPNKQVNPKAQAKHPVLVLTSDHIIEPLKDFIADALAAAELAKSDHLVVFGIQPSRPETGFGYIEAGPAMAALDARAFQVMSFREKPDLATAEEFLAKGTFFWNSGMFAFDVHFMLSQFRQHAPAILAPFEQLGQPDEDHVEQLNMPGPDRAGSQGGLTLVSRWPGLETAYNTVPSISIDYAIAEHCTSVAMVASRFQWTDVGSWDEYAKVLEKSGKTTQGVSDDTTTEQQAAIFTADSSNCFVDSDIPVALCGVEDLIVVVRSGKGGGIPSVLICKKGDSQQVKTIVEAIRKSNRGDLL</sequence>
<proteinExistence type="predicted"/>
<dbReference type="CDD" id="cd02509">
    <property type="entry name" value="GDP-M1P_Guanylyltransferase"/>
    <property type="match status" value="1"/>
</dbReference>
<dbReference type="GO" id="GO:0009298">
    <property type="term" value="P:GDP-mannose biosynthetic process"/>
    <property type="evidence" value="ECO:0007669"/>
    <property type="project" value="TreeGrafter"/>
</dbReference>
<name>F8F3V7_GRAC1</name>
<dbReference type="EMBL" id="CP002868">
    <property type="protein sequence ID" value="AEJ20476.1"/>
    <property type="molecule type" value="Genomic_DNA"/>
</dbReference>
<dbReference type="Pfam" id="PF00483">
    <property type="entry name" value="NTP_transferase"/>
    <property type="match status" value="1"/>
</dbReference>
<dbReference type="EC" id="2.7.7.13" evidence="3"/>
<evidence type="ECO:0000313" key="3">
    <source>
        <dbReference type="EMBL" id="AEJ20476.1"/>
    </source>
</evidence>
<dbReference type="STRING" id="744872.Spica_2366"/>
<dbReference type="InterPro" id="IPR049577">
    <property type="entry name" value="GMPP_N"/>
</dbReference>
<dbReference type="SUPFAM" id="SSF53448">
    <property type="entry name" value="Nucleotide-diphospho-sugar transferases"/>
    <property type="match status" value="1"/>
</dbReference>
<keyword evidence="3" id="KW-0808">Transferase</keyword>
<dbReference type="Pfam" id="PF22640">
    <property type="entry name" value="ManC_GMP_beta-helix"/>
    <property type="match status" value="1"/>
</dbReference>
<dbReference type="AlphaFoldDB" id="F8F3V7"/>
<dbReference type="KEGG" id="scd:Spica_2366"/>
<dbReference type="HOGENOM" id="CLU_035527_0_1_12"/>
<keyword evidence="3" id="KW-0548">Nucleotidyltransferase</keyword>
<dbReference type="PANTHER" id="PTHR46390">
    <property type="entry name" value="MANNOSE-1-PHOSPHATE GUANYLYLTRANSFERASE"/>
    <property type="match status" value="1"/>
</dbReference>
<dbReference type="Gene3D" id="3.90.550.10">
    <property type="entry name" value="Spore Coat Polysaccharide Biosynthesis Protein SpsA, Chain A"/>
    <property type="match status" value="1"/>
</dbReference>
<feature type="domain" description="Nucleotidyl transferase" evidence="1">
    <location>
        <begin position="12"/>
        <end position="336"/>
    </location>
</feature>
<dbReference type="InterPro" id="IPR029044">
    <property type="entry name" value="Nucleotide-diphossugar_trans"/>
</dbReference>
<protein>
    <submittedName>
        <fullName evidence="3">Mannose-1-phosphate guanylyltransferase</fullName>
        <ecNumber evidence="3">2.7.7.13</ecNumber>
    </submittedName>
</protein>